<dbReference type="RefSeq" id="WP_015760122.1">
    <property type="nucleotide sequence ID" value="NZ_CABMOO010000036.1"/>
</dbReference>
<evidence type="ECO:0000313" key="1">
    <source>
        <dbReference type="EMBL" id="VYU15630.1"/>
    </source>
</evidence>
<dbReference type="OMA" id="PTMIELF"/>
<proteinExistence type="predicted"/>
<accession>A0A6N3CFU7</accession>
<name>A0A6N3CFU7_EGGLN</name>
<protein>
    <recommendedName>
        <fullName evidence="2">Nucleotidyl transferase AbiEii/AbiGii toxin family protein</fullName>
    </recommendedName>
</protein>
<evidence type="ECO:0008006" key="2">
    <source>
        <dbReference type="Google" id="ProtNLM"/>
    </source>
</evidence>
<sequence length="255" mass="28371">MVARGVRGLDRFKEHMVGLEDSYAVIGGTACEVLLEDADLEFRATKDIDMVLLVEGRLPEAAAAVWRLVRAGGYSCGWKGSARAHFYRFTEPTDPGFPVMIELFSAAPDFIDEDAGIVVAPMPLDDEVSSLSAILLDEDYYRFMKGRCEIVDGIAVLGETGLIPFKAKAFLDLSQRKAIGEHVDSRDLRKHKNDVLRLAQILKPGQHVELAPTIRADMSEFCDKISDDDANMRQLGISASYEDIIELIRDTYRLD</sequence>
<reference evidence="1" key="1">
    <citation type="submission" date="2019-11" db="EMBL/GenBank/DDBJ databases">
        <authorList>
            <person name="Feng L."/>
        </authorList>
    </citation>
    <scope>NUCLEOTIDE SEQUENCE</scope>
    <source>
        <strain evidence="1">ElentaLFYP107</strain>
    </source>
</reference>
<organism evidence="1">
    <name type="scientific">Eggerthella lenta</name>
    <name type="common">Eubacterium lentum</name>
    <dbReference type="NCBI Taxonomy" id="84112"/>
    <lineage>
        <taxon>Bacteria</taxon>
        <taxon>Bacillati</taxon>
        <taxon>Actinomycetota</taxon>
        <taxon>Coriobacteriia</taxon>
        <taxon>Eggerthellales</taxon>
        <taxon>Eggerthellaceae</taxon>
        <taxon>Eggerthella</taxon>
    </lineage>
</organism>
<gene>
    <name evidence="1" type="ORF">ELLFYP107_02393</name>
</gene>
<dbReference type="EMBL" id="CACRTT010000013">
    <property type="protein sequence ID" value="VYU15630.1"/>
    <property type="molecule type" value="Genomic_DNA"/>
</dbReference>
<dbReference type="AlphaFoldDB" id="A0A6N3CFU7"/>